<gene>
    <name evidence="2" type="ORF">CDD80_6368</name>
</gene>
<feature type="region of interest" description="Disordered" evidence="1">
    <location>
        <begin position="1"/>
        <end position="25"/>
    </location>
</feature>
<evidence type="ECO:0000313" key="2">
    <source>
        <dbReference type="EMBL" id="PHH69927.1"/>
    </source>
</evidence>
<feature type="compositionally biased region" description="Basic residues" evidence="1">
    <location>
        <begin position="220"/>
        <end position="229"/>
    </location>
</feature>
<reference evidence="2 3" key="1">
    <citation type="submission" date="2017-06" db="EMBL/GenBank/DDBJ databases">
        <title>Ant-infecting Ophiocordyceps genomes reveal a high diversity of potential behavioral manipulation genes and a possible major role for enterotoxins.</title>
        <authorList>
            <person name="De Bekker C."/>
            <person name="Evans H.C."/>
            <person name="Brachmann A."/>
            <person name="Hughes D.P."/>
        </authorList>
    </citation>
    <scope>NUCLEOTIDE SEQUENCE [LARGE SCALE GENOMIC DNA]</scope>
    <source>
        <strain evidence="2 3">Map16</strain>
    </source>
</reference>
<name>A0A2C5YMD4_9HYPO</name>
<dbReference type="AlphaFoldDB" id="A0A2C5YMD4"/>
<organism evidence="2 3">
    <name type="scientific">Ophiocordyceps camponoti-rufipedis</name>
    <dbReference type="NCBI Taxonomy" id="2004952"/>
    <lineage>
        <taxon>Eukaryota</taxon>
        <taxon>Fungi</taxon>
        <taxon>Dikarya</taxon>
        <taxon>Ascomycota</taxon>
        <taxon>Pezizomycotina</taxon>
        <taxon>Sordariomycetes</taxon>
        <taxon>Hypocreomycetidae</taxon>
        <taxon>Hypocreales</taxon>
        <taxon>Ophiocordycipitaceae</taxon>
        <taxon>Ophiocordyceps</taxon>
    </lineage>
</organism>
<keyword evidence="3" id="KW-1185">Reference proteome</keyword>
<comment type="caution">
    <text evidence="2">The sequence shown here is derived from an EMBL/GenBank/DDBJ whole genome shotgun (WGS) entry which is preliminary data.</text>
</comment>
<dbReference type="Proteomes" id="UP000226431">
    <property type="component" value="Unassembled WGS sequence"/>
</dbReference>
<accession>A0A2C5YMD4</accession>
<dbReference type="OrthoDB" id="5422841at2759"/>
<feature type="region of interest" description="Disordered" evidence="1">
    <location>
        <begin position="220"/>
        <end position="281"/>
    </location>
</feature>
<proteinExistence type="predicted"/>
<evidence type="ECO:0000313" key="3">
    <source>
        <dbReference type="Proteomes" id="UP000226431"/>
    </source>
</evidence>
<dbReference type="EMBL" id="NJES01000690">
    <property type="protein sequence ID" value="PHH69927.1"/>
    <property type="molecule type" value="Genomic_DNA"/>
</dbReference>
<dbReference type="STRING" id="2004952.A0A2C5YMD4"/>
<protein>
    <submittedName>
        <fullName evidence="2">Uncharacterized protein</fullName>
    </submittedName>
</protein>
<evidence type="ECO:0000256" key="1">
    <source>
        <dbReference type="SAM" id="MobiDB-lite"/>
    </source>
</evidence>
<sequence>MELPEESSLFVSDRSCSPTLPPEPDLDIDYCSPSTGEDKLGNLSTEETLFEDVQGLVQKYSDVLNRSESLAASRGSDLIKPRLVNGIDGFFKGPIVTTSFLETILARHVPSPKVIWLDVIRYAKRNPHKFLLKDQPDGRRCCKFFCKGLRVEIPECDWRLISSGALDGLCLDRSFAEDHETELATVNDVEEQVSEVIGKARDLLRSATVLRTKLLSRRKRIERSGKRNNPRFPAQRPEVRPFAPAKPWIKSSRSSVQRLSPDDTWEESSPSSSSTLGELPY</sequence>